<evidence type="ECO:0000313" key="13">
    <source>
        <dbReference type="Proteomes" id="UP000694863"/>
    </source>
</evidence>
<dbReference type="InterPro" id="IPR000157">
    <property type="entry name" value="TIR_dom"/>
</dbReference>
<evidence type="ECO:0000256" key="8">
    <source>
        <dbReference type="ARBA" id="ARBA00023319"/>
    </source>
</evidence>
<gene>
    <name evidence="14" type="primary">IL18R1</name>
</gene>
<dbReference type="InterPro" id="IPR003599">
    <property type="entry name" value="Ig_sub"/>
</dbReference>
<dbReference type="RefSeq" id="XP_004704498.1">
    <property type="nucleotide sequence ID" value="XM_004704441.1"/>
</dbReference>
<dbReference type="PROSITE" id="PS50104">
    <property type="entry name" value="TIR"/>
    <property type="match status" value="1"/>
</dbReference>
<feature type="transmembrane region" description="Helical" evidence="9">
    <location>
        <begin position="331"/>
        <end position="351"/>
    </location>
</feature>
<evidence type="ECO:0000256" key="7">
    <source>
        <dbReference type="ARBA" id="ARBA00023180"/>
    </source>
</evidence>
<keyword evidence="14" id="KW-0675">Receptor</keyword>
<dbReference type="InterPro" id="IPR036179">
    <property type="entry name" value="Ig-like_dom_sf"/>
</dbReference>
<dbReference type="InterPro" id="IPR035897">
    <property type="entry name" value="Toll_tir_struct_dom_sf"/>
</dbReference>
<evidence type="ECO:0000259" key="11">
    <source>
        <dbReference type="PROSITE" id="PS50104"/>
    </source>
</evidence>
<feature type="domain" description="Ig-like" evidence="12">
    <location>
        <begin position="215"/>
        <end position="311"/>
    </location>
</feature>
<keyword evidence="5" id="KW-0520">NAD</keyword>
<dbReference type="PRINTS" id="PR01536">
    <property type="entry name" value="INTRLKN1R12F"/>
</dbReference>
<feature type="chain" id="PRO_5046926630" evidence="10">
    <location>
        <begin position="22"/>
        <end position="546"/>
    </location>
</feature>
<keyword evidence="2 10" id="KW-0732">Signal</keyword>
<protein>
    <submittedName>
        <fullName evidence="14">Interleukin-18 receptor 1</fullName>
    </submittedName>
</protein>
<dbReference type="InterPro" id="IPR007110">
    <property type="entry name" value="Ig-like_dom"/>
</dbReference>
<keyword evidence="3" id="KW-0677">Repeat</keyword>
<keyword evidence="13" id="KW-1185">Reference proteome</keyword>
<keyword evidence="7" id="KW-0325">Glycoprotein</keyword>
<evidence type="ECO:0000256" key="10">
    <source>
        <dbReference type="SAM" id="SignalP"/>
    </source>
</evidence>
<evidence type="ECO:0000313" key="14">
    <source>
        <dbReference type="RefSeq" id="XP_004704498.1"/>
    </source>
</evidence>
<dbReference type="Proteomes" id="UP000694863">
    <property type="component" value="Unplaced"/>
</dbReference>
<dbReference type="PANTHER" id="PTHR11890">
    <property type="entry name" value="INTERLEUKIN-1 RECEPTOR FAMILY MEMBER"/>
    <property type="match status" value="1"/>
</dbReference>
<comment type="similarity">
    <text evidence="1">Belongs to the interleukin-1 receptor family.</text>
</comment>
<keyword evidence="4" id="KW-0378">Hydrolase</keyword>
<evidence type="ECO:0000256" key="5">
    <source>
        <dbReference type="ARBA" id="ARBA00023027"/>
    </source>
</evidence>
<dbReference type="Pfam" id="PF01582">
    <property type="entry name" value="TIR"/>
    <property type="match status" value="1"/>
</dbReference>
<evidence type="ECO:0000259" key="12">
    <source>
        <dbReference type="PROSITE" id="PS50835"/>
    </source>
</evidence>
<evidence type="ECO:0000256" key="9">
    <source>
        <dbReference type="SAM" id="Phobius"/>
    </source>
</evidence>
<dbReference type="InterPro" id="IPR015621">
    <property type="entry name" value="IL-1_rcpt_fam"/>
</dbReference>
<accession>A0ABM0IP13</accession>
<evidence type="ECO:0000256" key="2">
    <source>
        <dbReference type="ARBA" id="ARBA00022729"/>
    </source>
</evidence>
<sequence>MHSRDLLWALSILMAINTSEPSRSRSHMTAVAGEPFYLEYCPSSAEREDPKGMIRWIKKKGALEQIELDPRNSSRIMFNGCALEFWPVELDDSGLYIFKMGNDTWNWNLMVISRNEHRCFTENRVTSKSVEVKKNLELRCGNHHYKKWVQRTSFYKDCREITENNKNPFNSQMNAEFQDMGYYTCVHSLHYNGKLFNVTNTFNVSVTGDRNNIIPVLYGSKFNEIEVELGKDKQLNCSALVNEDDNIYWSIWRENGIDPNVHEENEIKTKTTDGKWQASRVLSIENINENNLNFPYNCTVISGEGSETNVFILVRKGGIDDIPDHIFTRGMITASLILVAVVFVVIGCYIYRVDLTLFYRRFIGKDETLTDGKTYDAFVSYLKECRPENCEEHTFAVEILPSVLEKHFGYRLCIFERDVLPGGAVVDEIHSLIEKSRRIIIVLSERYMSNKVRYELESGLHEALVERKIKIILIEFTPVRDVMFLPQSLELLKSHRVLKWKAEKSLSYNSSFWKNLRYLMPAKTIKPGIDKSEVLPVLSRPDHQQR</sequence>
<reference evidence="14" key="1">
    <citation type="submission" date="2025-08" db="UniProtKB">
        <authorList>
            <consortium name="RefSeq"/>
        </authorList>
    </citation>
    <scope>IDENTIFICATION</scope>
</reference>
<keyword evidence="9" id="KW-1133">Transmembrane helix</keyword>
<dbReference type="PROSITE" id="PS50835">
    <property type="entry name" value="IG_LIKE"/>
    <property type="match status" value="1"/>
</dbReference>
<keyword evidence="9" id="KW-0812">Transmembrane</keyword>
<dbReference type="PRINTS" id="PR01537">
    <property type="entry name" value="INTRLKN1R1F"/>
</dbReference>
<evidence type="ECO:0000256" key="4">
    <source>
        <dbReference type="ARBA" id="ARBA00022801"/>
    </source>
</evidence>
<dbReference type="InterPro" id="IPR004074">
    <property type="entry name" value="IL-1_rcpt_I/II-typ"/>
</dbReference>
<dbReference type="SUPFAM" id="SSF48726">
    <property type="entry name" value="Immunoglobulin"/>
    <property type="match status" value="2"/>
</dbReference>
<dbReference type="SUPFAM" id="SSF52200">
    <property type="entry name" value="Toll/Interleukin receptor TIR domain"/>
    <property type="match status" value="1"/>
</dbReference>
<dbReference type="Gene3D" id="3.40.50.10140">
    <property type="entry name" value="Toll/interleukin-1 receptor homology (TIR) domain"/>
    <property type="match status" value="1"/>
</dbReference>
<evidence type="ECO:0000256" key="3">
    <source>
        <dbReference type="ARBA" id="ARBA00022737"/>
    </source>
</evidence>
<keyword evidence="9" id="KW-0472">Membrane</keyword>
<dbReference type="SMART" id="SM00255">
    <property type="entry name" value="TIR"/>
    <property type="match status" value="1"/>
</dbReference>
<evidence type="ECO:0000256" key="1">
    <source>
        <dbReference type="ARBA" id="ARBA00009752"/>
    </source>
</evidence>
<dbReference type="PANTHER" id="PTHR11890:SF6">
    <property type="entry name" value="INTERLEUKIN-18 RECEPTOR 1"/>
    <property type="match status" value="1"/>
</dbReference>
<feature type="signal peptide" evidence="10">
    <location>
        <begin position="1"/>
        <end position="21"/>
    </location>
</feature>
<evidence type="ECO:0000256" key="6">
    <source>
        <dbReference type="ARBA" id="ARBA00023157"/>
    </source>
</evidence>
<keyword evidence="6" id="KW-1015">Disulfide bond</keyword>
<feature type="domain" description="TIR" evidence="11">
    <location>
        <begin position="373"/>
        <end position="520"/>
    </location>
</feature>
<name>A0ABM0IP13_ECHTE</name>
<keyword evidence="8" id="KW-0393">Immunoglobulin domain</keyword>
<dbReference type="SMART" id="SM00409">
    <property type="entry name" value="IG"/>
    <property type="match status" value="3"/>
</dbReference>
<dbReference type="Gene3D" id="2.60.40.10">
    <property type="entry name" value="Immunoglobulins"/>
    <property type="match status" value="3"/>
</dbReference>
<organism evidence="13 14">
    <name type="scientific">Echinops telfairi</name>
    <name type="common">Lesser hedgehog tenrec</name>
    <dbReference type="NCBI Taxonomy" id="9371"/>
    <lineage>
        <taxon>Eukaryota</taxon>
        <taxon>Metazoa</taxon>
        <taxon>Chordata</taxon>
        <taxon>Craniata</taxon>
        <taxon>Vertebrata</taxon>
        <taxon>Euteleostomi</taxon>
        <taxon>Mammalia</taxon>
        <taxon>Eutheria</taxon>
        <taxon>Afrotheria</taxon>
        <taxon>Tenrecidae</taxon>
        <taxon>Tenrecinae</taxon>
        <taxon>Echinops</taxon>
    </lineage>
</organism>
<dbReference type="InterPro" id="IPR013783">
    <property type="entry name" value="Ig-like_fold"/>
</dbReference>
<dbReference type="GeneID" id="101659612"/>
<proteinExistence type="inferred from homology"/>